<feature type="region of interest" description="Disordered" evidence="1">
    <location>
        <begin position="28"/>
        <end position="67"/>
    </location>
</feature>
<name>A0A2I0UA85_LIMLA</name>
<keyword evidence="3" id="KW-1185">Reference proteome</keyword>
<organism evidence="2 3">
    <name type="scientific">Limosa lapponica baueri</name>
    <dbReference type="NCBI Taxonomy" id="1758121"/>
    <lineage>
        <taxon>Eukaryota</taxon>
        <taxon>Metazoa</taxon>
        <taxon>Chordata</taxon>
        <taxon>Craniata</taxon>
        <taxon>Vertebrata</taxon>
        <taxon>Euteleostomi</taxon>
        <taxon>Archelosauria</taxon>
        <taxon>Archosauria</taxon>
        <taxon>Dinosauria</taxon>
        <taxon>Saurischia</taxon>
        <taxon>Theropoda</taxon>
        <taxon>Coelurosauria</taxon>
        <taxon>Aves</taxon>
        <taxon>Neognathae</taxon>
        <taxon>Neoaves</taxon>
        <taxon>Charadriiformes</taxon>
        <taxon>Scolopacidae</taxon>
        <taxon>Limosa</taxon>
    </lineage>
</organism>
<reference evidence="3" key="2">
    <citation type="submission" date="2017-12" db="EMBL/GenBank/DDBJ databases">
        <title>Genome sequence of the Bar-tailed Godwit (Limosa lapponica baueri).</title>
        <authorList>
            <person name="Lima N.C.B."/>
            <person name="Parody-Merino A.M."/>
            <person name="Battley P.F."/>
            <person name="Fidler A.E."/>
            <person name="Prosdocimi F."/>
        </authorList>
    </citation>
    <scope>NUCLEOTIDE SEQUENCE [LARGE SCALE GENOMIC DNA]</scope>
</reference>
<evidence type="ECO:0000313" key="2">
    <source>
        <dbReference type="EMBL" id="PKU42960.1"/>
    </source>
</evidence>
<reference evidence="3" key="1">
    <citation type="submission" date="2017-11" db="EMBL/GenBank/DDBJ databases">
        <authorList>
            <person name="Lima N.C."/>
            <person name="Parody-Merino A.M."/>
            <person name="Battley P.F."/>
            <person name="Fidler A.E."/>
            <person name="Prosdocimi F."/>
        </authorList>
    </citation>
    <scope>NUCLEOTIDE SEQUENCE [LARGE SCALE GENOMIC DNA]</scope>
</reference>
<proteinExistence type="predicted"/>
<protein>
    <submittedName>
        <fullName evidence="2">Uncharacterized protein</fullName>
    </submittedName>
</protein>
<dbReference type="OrthoDB" id="9397495at2759"/>
<dbReference type="EMBL" id="KZ505945">
    <property type="protein sequence ID" value="PKU42960.1"/>
    <property type="molecule type" value="Genomic_DNA"/>
</dbReference>
<evidence type="ECO:0000256" key="1">
    <source>
        <dbReference type="SAM" id="MobiDB-lite"/>
    </source>
</evidence>
<dbReference type="Proteomes" id="UP000233556">
    <property type="component" value="Unassembled WGS sequence"/>
</dbReference>
<gene>
    <name evidence="2" type="ORF">llap_6721</name>
</gene>
<dbReference type="AlphaFoldDB" id="A0A2I0UA85"/>
<accession>A0A2I0UA85</accession>
<sequence length="67" mass="7022">MEKTMVNQVVPLQPMEDPCGADIHNAASGGWHTGVGGCSLKDAGDHGEPMLEQAPGSTSDPEERSPY</sequence>
<evidence type="ECO:0000313" key="3">
    <source>
        <dbReference type="Proteomes" id="UP000233556"/>
    </source>
</evidence>